<accession>A0A7X5KL31</accession>
<evidence type="ECO:0000313" key="2">
    <source>
        <dbReference type="Proteomes" id="UP000461585"/>
    </source>
</evidence>
<dbReference type="InterPro" id="IPR009351">
    <property type="entry name" value="AlkZ-like"/>
</dbReference>
<gene>
    <name evidence="1" type="ORF">GXN74_01415</name>
</gene>
<keyword evidence="1" id="KW-0238">DNA-binding</keyword>
<dbReference type="PANTHER" id="PTHR38479">
    <property type="entry name" value="LMO0824 PROTEIN"/>
    <property type="match status" value="1"/>
</dbReference>
<dbReference type="AlphaFoldDB" id="A0A7X5KL31"/>
<dbReference type="GO" id="GO:0003677">
    <property type="term" value="F:DNA binding"/>
    <property type="evidence" value="ECO:0007669"/>
    <property type="project" value="UniProtKB-KW"/>
</dbReference>
<dbReference type="Proteomes" id="UP000461585">
    <property type="component" value="Unassembled WGS sequence"/>
</dbReference>
<dbReference type="Pfam" id="PF06224">
    <property type="entry name" value="AlkZ-like"/>
    <property type="match status" value="1"/>
</dbReference>
<comment type="caution">
    <text evidence="1">The sequence shown here is derived from an EMBL/GenBank/DDBJ whole genome shotgun (WGS) entry which is preliminary data.</text>
</comment>
<keyword evidence="2" id="KW-1185">Reference proteome</keyword>
<reference evidence="1 2" key="1">
    <citation type="submission" date="2020-01" db="EMBL/GenBank/DDBJ databases">
        <title>Anaeroalcalibacter tamaniensis gen. nov., sp. nov., moderately halophilic strictly anaerobic fermenter bacterium from mud volcano of Taman peninsula.</title>
        <authorList>
            <person name="Frolova A."/>
            <person name="Merkel A.Y."/>
            <person name="Slobodkin A.I."/>
        </authorList>
    </citation>
    <scope>NUCLEOTIDE SEQUENCE [LARGE SCALE GENOMIC DNA]</scope>
    <source>
        <strain evidence="1 2">F-3ap</strain>
    </source>
</reference>
<dbReference type="EMBL" id="JAAEEH010000002">
    <property type="protein sequence ID" value="NDL66406.1"/>
    <property type="molecule type" value="Genomic_DNA"/>
</dbReference>
<organism evidence="1 2">
    <name type="scientific">Anaerotalea alkaliphila</name>
    <dbReference type="NCBI Taxonomy" id="2662126"/>
    <lineage>
        <taxon>Bacteria</taxon>
        <taxon>Bacillati</taxon>
        <taxon>Bacillota</taxon>
        <taxon>Clostridia</taxon>
        <taxon>Eubacteriales</taxon>
        <taxon>Anaerotalea</taxon>
    </lineage>
</organism>
<protein>
    <submittedName>
        <fullName evidence="1">Winged helix DNA-binding domain-containing protein</fullName>
    </submittedName>
</protein>
<evidence type="ECO:0000313" key="1">
    <source>
        <dbReference type="EMBL" id="NDL66406.1"/>
    </source>
</evidence>
<sequence>MTEMKVQNIRLFRLHAHHLDVRRKKGCIPEIAGACGMQNTPPGAWETSLFNRVSDCSLSDMKALLFPEKSLLQAWSFRGAPVVFPVGESDAFLTALVPRDGEDWIYTQGIAGALDFLQMPFGELLDKLKQVMPLLDDRTIESKSGLDRTMAEWMLPLLPMEKRDLWNSPSLYGTPDRQTVGGAVVSFLLRPCAFLGLVVFGERAGASPAFTSYKGWLGHPLDPGEDAAGKLVRKFLHCYGPATADAFASWLGCSVKQARRMWESVSDEMEPVETCGGKKAFVLSADKDLLRSPPSVQRELLLLGGHDPYLDQRDRHILLDDKALQKKVWQTAANPGVILQRGEIIGIWAGKRKGAGIEIKMTLWDDASASKQKLQDLAEEYVAFRQQKLLKMEL</sequence>
<dbReference type="RefSeq" id="WP_162369134.1">
    <property type="nucleotide sequence ID" value="NZ_JAAEEH010000002.1"/>
</dbReference>
<dbReference type="PANTHER" id="PTHR38479:SF2">
    <property type="entry name" value="WINGED HELIX DNA-BINDING DOMAIN-CONTAINING PROTEIN"/>
    <property type="match status" value="1"/>
</dbReference>
<proteinExistence type="predicted"/>
<name>A0A7X5KL31_9FIRM</name>